<dbReference type="EMBL" id="QAOT01000026">
    <property type="protein sequence ID" value="PTR11635.1"/>
    <property type="molecule type" value="Genomic_DNA"/>
</dbReference>
<reference evidence="1 2" key="1">
    <citation type="submission" date="2018-04" db="EMBL/GenBank/DDBJ databases">
        <title>Genomic Encyclopedia of Type Strains, Phase III (KMG-III): the genomes of soil and plant-associated and newly described type strains.</title>
        <authorList>
            <person name="Whitman W."/>
        </authorList>
    </citation>
    <scope>NUCLEOTIDE SEQUENCE [LARGE SCALE GENOMIC DNA]</scope>
    <source>
        <strain evidence="1 2">KA25</strain>
    </source>
</reference>
<gene>
    <name evidence="1" type="ORF">C8J28_12627</name>
</gene>
<comment type="caution">
    <text evidence="1">The sequence shown here is derived from an EMBL/GenBank/DDBJ whole genome shotgun (WGS) entry which is preliminary data.</text>
</comment>
<sequence>MDIPTLIPTQNNHRVVHFIGNEPQRDLERLEEIAADGIASARDGLALVPLLPTHLFNPLHDVTHSLLPYVTDRRLLNGRARQQLETFVEAMNRLRLQVNEEDEALFDEIGRNVVAALDASNRVADLLAAEREIGRLRGIREPEA</sequence>
<name>A0A2T5JSQ9_9RHOB</name>
<evidence type="ECO:0000313" key="1">
    <source>
        <dbReference type="EMBL" id="PTR11635.1"/>
    </source>
</evidence>
<dbReference type="OrthoDB" id="7854867at2"/>
<organism evidence="1 2">
    <name type="scientific">Cereibacter azotoformans</name>
    <dbReference type="NCBI Taxonomy" id="43057"/>
    <lineage>
        <taxon>Bacteria</taxon>
        <taxon>Pseudomonadati</taxon>
        <taxon>Pseudomonadota</taxon>
        <taxon>Alphaproteobacteria</taxon>
        <taxon>Rhodobacterales</taxon>
        <taxon>Paracoccaceae</taxon>
        <taxon>Cereibacter</taxon>
    </lineage>
</organism>
<proteinExistence type="predicted"/>
<keyword evidence="2" id="KW-1185">Reference proteome</keyword>
<dbReference type="RefSeq" id="WP_108222465.1">
    <property type="nucleotide sequence ID" value="NZ_QAOT01000026.1"/>
</dbReference>
<dbReference type="Proteomes" id="UP000244060">
    <property type="component" value="Unassembled WGS sequence"/>
</dbReference>
<dbReference type="AlphaFoldDB" id="A0A2T5JSQ9"/>
<accession>A0A2T5JSQ9</accession>
<protein>
    <submittedName>
        <fullName evidence="1">Uncharacterized protein</fullName>
    </submittedName>
</protein>
<evidence type="ECO:0000313" key="2">
    <source>
        <dbReference type="Proteomes" id="UP000244060"/>
    </source>
</evidence>